<keyword evidence="2" id="KW-1185">Reference proteome</keyword>
<protein>
    <submittedName>
        <fullName evidence="1">Uncharacterized protein</fullName>
    </submittedName>
</protein>
<accession>A0A498K7D5</accession>
<evidence type="ECO:0000313" key="2">
    <source>
        <dbReference type="Proteomes" id="UP000290289"/>
    </source>
</evidence>
<gene>
    <name evidence="1" type="ORF">DVH24_004073</name>
</gene>
<name>A0A498K7D5_MALDO</name>
<sequence>MVLQFLVSKEKHFSQVKIVRILLVCNVPVSFTRIPLIALDHEPPRTKSFKTIEASVRVDAIASAGFKTKSFKTIEASVRVDAIASAGFKNNGGANEGSW</sequence>
<proteinExistence type="predicted"/>
<dbReference type="STRING" id="3750.A0A498K7D5"/>
<organism evidence="1 2">
    <name type="scientific">Malus domestica</name>
    <name type="common">Apple</name>
    <name type="synonym">Pyrus malus</name>
    <dbReference type="NCBI Taxonomy" id="3750"/>
    <lineage>
        <taxon>Eukaryota</taxon>
        <taxon>Viridiplantae</taxon>
        <taxon>Streptophyta</taxon>
        <taxon>Embryophyta</taxon>
        <taxon>Tracheophyta</taxon>
        <taxon>Spermatophyta</taxon>
        <taxon>Magnoliopsida</taxon>
        <taxon>eudicotyledons</taxon>
        <taxon>Gunneridae</taxon>
        <taxon>Pentapetalae</taxon>
        <taxon>rosids</taxon>
        <taxon>fabids</taxon>
        <taxon>Rosales</taxon>
        <taxon>Rosaceae</taxon>
        <taxon>Amygdaloideae</taxon>
        <taxon>Maleae</taxon>
        <taxon>Malus</taxon>
    </lineage>
</organism>
<dbReference type="Proteomes" id="UP000290289">
    <property type="component" value="Chromosome 3"/>
</dbReference>
<comment type="caution">
    <text evidence="1">The sequence shown here is derived from an EMBL/GenBank/DDBJ whole genome shotgun (WGS) entry which is preliminary data.</text>
</comment>
<reference evidence="1 2" key="1">
    <citation type="submission" date="2018-10" db="EMBL/GenBank/DDBJ databases">
        <title>A high-quality apple genome assembly.</title>
        <authorList>
            <person name="Hu J."/>
        </authorList>
    </citation>
    <scope>NUCLEOTIDE SEQUENCE [LARGE SCALE GENOMIC DNA]</scope>
    <source>
        <strain evidence="2">cv. HFTH1</strain>
        <tissue evidence="1">Young leaf</tissue>
    </source>
</reference>
<dbReference type="AlphaFoldDB" id="A0A498K7D5"/>
<evidence type="ECO:0000313" key="1">
    <source>
        <dbReference type="EMBL" id="RXI03421.1"/>
    </source>
</evidence>
<dbReference type="EMBL" id="RDQH01000329">
    <property type="protein sequence ID" value="RXI03421.1"/>
    <property type="molecule type" value="Genomic_DNA"/>
</dbReference>